<dbReference type="EMBL" id="JAHESF010000039">
    <property type="protein sequence ID" value="MBT1700336.1"/>
    <property type="molecule type" value="Genomic_DNA"/>
</dbReference>
<dbReference type="RefSeq" id="WP_254168879.1">
    <property type="nucleotide sequence ID" value="NZ_JAHESF010000039.1"/>
</dbReference>
<dbReference type="GO" id="GO:0016740">
    <property type="term" value="F:transferase activity"/>
    <property type="evidence" value="ECO:0007669"/>
    <property type="project" value="UniProtKB-KW"/>
</dbReference>
<keyword evidence="1" id="KW-0808">Transferase</keyword>
<keyword evidence="2" id="KW-1185">Reference proteome</keyword>
<protein>
    <submittedName>
        <fullName evidence="1">Nucleotide-diphospho-sugar transferase</fullName>
    </submittedName>
</protein>
<dbReference type="AlphaFoldDB" id="A0AAP2DPU7"/>
<organism evidence="1 2">
    <name type="scientific">Chryseosolibacter histidini</name>
    <dbReference type="NCBI Taxonomy" id="2782349"/>
    <lineage>
        <taxon>Bacteria</taxon>
        <taxon>Pseudomonadati</taxon>
        <taxon>Bacteroidota</taxon>
        <taxon>Cytophagia</taxon>
        <taxon>Cytophagales</taxon>
        <taxon>Chryseotaleaceae</taxon>
        <taxon>Chryseosolibacter</taxon>
    </lineage>
</organism>
<dbReference type="InterPro" id="IPR029044">
    <property type="entry name" value="Nucleotide-diphossugar_trans"/>
</dbReference>
<name>A0AAP2DPU7_9BACT</name>
<accession>A0AAP2DPU7</accession>
<evidence type="ECO:0000313" key="1">
    <source>
        <dbReference type="EMBL" id="MBT1700336.1"/>
    </source>
</evidence>
<gene>
    <name evidence="1" type="ORF">KK083_25845</name>
</gene>
<sequence length="302" mass="35279">MALFPPAELHTPVLFLVFNRPEATARVFEALRSVKPLVLYIAADGPRTHVESDAENCRRVRDIVSRVDWPCRVTTLFREKNLGCGVAISTAITWFFQYETEGIILEDDCLPVSSFFYYCQELLTLYRDDTRVMHIGGNNFLRAPYDLTYSYYFARNGHIWGWATWRRAWQHYDLSMSTYAQVKASGYFDDFFLNPLERFYRLRKLDQVASKKIDTWDYQWDFARYINSGLAIVPNKNLVANIGFGGGATHTRGRDNRYANLRAHEIGFPLRHPPFVLRNLECEKRYFSVLMKEILLSKITFS</sequence>
<comment type="caution">
    <text evidence="1">The sequence shown here is derived from an EMBL/GenBank/DDBJ whole genome shotgun (WGS) entry which is preliminary data.</text>
</comment>
<proteinExistence type="predicted"/>
<evidence type="ECO:0000313" key="2">
    <source>
        <dbReference type="Proteomes" id="UP001319200"/>
    </source>
</evidence>
<dbReference type="Proteomes" id="UP001319200">
    <property type="component" value="Unassembled WGS sequence"/>
</dbReference>
<reference evidence="1 2" key="1">
    <citation type="submission" date="2021-05" db="EMBL/GenBank/DDBJ databases">
        <title>A Polyphasic approach of four new species of the genus Ohtaekwangia: Ohtaekwangia histidinii sp. nov., Ohtaekwangia cretensis sp. nov., Ohtaekwangia indiensis sp. nov., Ohtaekwangia reichenbachii sp. nov. from diverse environment.</title>
        <authorList>
            <person name="Octaviana S."/>
        </authorList>
    </citation>
    <scope>NUCLEOTIDE SEQUENCE [LARGE SCALE GENOMIC DNA]</scope>
    <source>
        <strain evidence="1 2">PWU4</strain>
    </source>
</reference>
<dbReference type="Gene3D" id="3.90.550.10">
    <property type="entry name" value="Spore Coat Polysaccharide Biosynthesis Protein SpsA, Chain A"/>
    <property type="match status" value="1"/>
</dbReference>
<dbReference type="SUPFAM" id="SSF53448">
    <property type="entry name" value="Nucleotide-diphospho-sugar transferases"/>
    <property type="match status" value="1"/>
</dbReference>